<proteinExistence type="predicted"/>
<dbReference type="InterPro" id="IPR012851">
    <property type="entry name" value="Spore_coat_CotF-like"/>
</dbReference>
<protein>
    <submittedName>
        <fullName evidence="1">Spore coat protein</fullName>
    </submittedName>
</protein>
<accession>A0A2W1LQ69</accession>
<sequence>MRTWASHEFLATNELMRKITTDIELHALFASMTSDRDMQDMLYRHIQSMNSTLQRAVSVLQNRGMDMSRLSMYQPQAQYRPHTGFQDPHMIPAPVMNMESPSRVNDITISTAILLTHKAGSVFGMMWATECVDPELRALHVMAANNCQQMAYEIWQLMNARGYYEVPSMPMNDIQQMSQTFQPMAAGMGITATTGGMGGSYTGVRHMI</sequence>
<dbReference type="AlphaFoldDB" id="A0A2W1LQ69"/>
<keyword evidence="2" id="KW-1185">Reference proteome</keyword>
<dbReference type="EMBL" id="QKRB01000036">
    <property type="protein sequence ID" value="PZD96664.1"/>
    <property type="molecule type" value="Genomic_DNA"/>
</dbReference>
<gene>
    <name evidence="1" type="ORF">DNH61_05520</name>
</gene>
<evidence type="ECO:0000313" key="1">
    <source>
        <dbReference type="EMBL" id="PZD96664.1"/>
    </source>
</evidence>
<dbReference type="Pfam" id="PF07875">
    <property type="entry name" value="Coat_F"/>
    <property type="match status" value="1"/>
</dbReference>
<comment type="caution">
    <text evidence="1">The sequence shown here is derived from an EMBL/GenBank/DDBJ whole genome shotgun (WGS) entry which is preliminary data.</text>
</comment>
<reference evidence="1 2" key="1">
    <citation type="submission" date="2018-06" db="EMBL/GenBank/DDBJ databases">
        <title>Paenibacillus imtechensis sp. nov.</title>
        <authorList>
            <person name="Pinnaka A.K."/>
            <person name="Singh H."/>
            <person name="Kaur M."/>
        </authorList>
    </citation>
    <scope>NUCLEOTIDE SEQUENCE [LARGE SCALE GENOMIC DNA]</scope>
    <source>
        <strain evidence="1 2">SMB1</strain>
    </source>
</reference>
<organism evidence="1 2">
    <name type="scientific">Paenibacillus sambharensis</name>
    <dbReference type="NCBI Taxonomy" id="1803190"/>
    <lineage>
        <taxon>Bacteria</taxon>
        <taxon>Bacillati</taxon>
        <taxon>Bacillota</taxon>
        <taxon>Bacilli</taxon>
        <taxon>Bacillales</taxon>
        <taxon>Paenibacillaceae</taxon>
        <taxon>Paenibacillus</taxon>
    </lineage>
</organism>
<dbReference type="InterPro" id="IPR012347">
    <property type="entry name" value="Ferritin-like"/>
</dbReference>
<dbReference type="Gene3D" id="1.20.1260.10">
    <property type="match status" value="1"/>
</dbReference>
<evidence type="ECO:0000313" key="2">
    <source>
        <dbReference type="Proteomes" id="UP000249522"/>
    </source>
</evidence>
<keyword evidence="1" id="KW-0946">Virion</keyword>
<dbReference type="RefSeq" id="WP_111145675.1">
    <property type="nucleotide sequence ID" value="NZ_QKRB01000036.1"/>
</dbReference>
<dbReference type="OrthoDB" id="2374504at2"/>
<name>A0A2W1LQ69_9BACL</name>
<keyword evidence="1" id="KW-0167">Capsid protein</keyword>
<dbReference type="Proteomes" id="UP000249522">
    <property type="component" value="Unassembled WGS sequence"/>
</dbReference>